<dbReference type="AlphaFoldDB" id="A0A4P9K936"/>
<proteinExistence type="predicted"/>
<keyword evidence="3" id="KW-1185">Reference proteome</keyword>
<accession>A0A4P9K936</accession>
<sequence length="70" mass="7453">MSNLTKMLLTIVVTVVVPLLVLLGIWSGVLPESLQVAIGIAGVILAITFIVGGNLMLMWGDIKSGRYSKK</sequence>
<keyword evidence="1" id="KW-0812">Transmembrane</keyword>
<dbReference type="EMBL" id="CP040602">
    <property type="protein sequence ID" value="QCU90970.1"/>
    <property type="molecule type" value="Genomic_DNA"/>
</dbReference>
<evidence type="ECO:0000313" key="3">
    <source>
        <dbReference type="Proteomes" id="UP000304864"/>
    </source>
</evidence>
<protein>
    <recommendedName>
        <fullName evidence="4">AcrB/AcrD/AcrF family protein</fullName>
    </recommendedName>
</protein>
<feature type="transmembrane region" description="Helical" evidence="1">
    <location>
        <begin position="36"/>
        <end position="60"/>
    </location>
</feature>
<evidence type="ECO:0008006" key="4">
    <source>
        <dbReference type="Google" id="ProtNLM"/>
    </source>
</evidence>
<feature type="transmembrane region" description="Helical" evidence="1">
    <location>
        <begin position="7"/>
        <end position="30"/>
    </location>
</feature>
<dbReference type="Proteomes" id="UP000304864">
    <property type="component" value="Chromosome"/>
</dbReference>
<reference evidence="2 3" key="1">
    <citation type="submission" date="2019-05" db="EMBL/GenBank/DDBJ databases">
        <title>Thiomicrorhabdus sediminis sp. nov, a novel sulfur-oxidizing bacterium isolated from coastal sediment.</title>
        <authorList>
            <person name="Liu X."/>
        </authorList>
    </citation>
    <scope>NUCLEOTIDE SEQUENCE [LARGE SCALE GENOMIC DNA]</scope>
    <source>
        <strain evidence="2 3">G1</strain>
    </source>
</reference>
<dbReference type="RefSeq" id="WP_138565644.1">
    <property type="nucleotide sequence ID" value="NZ_CP040602.1"/>
</dbReference>
<gene>
    <name evidence="2" type="ORF">FE785_10200</name>
</gene>
<organism evidence="2 3">
    <name type="scientific">Thiomicrorhabdus sediminis</name>
    <dbReference type="NCBI Taxonomy" id="2580412"/>
    <lineage>
        <taxon>Bacteria</taxon>
        <taxon>Pseudomonadati</taxon>
        <taxon>Pseudomonadota</taxon>
        <taxon>Gammaproteobacteria</taxon>
        <taxon>Thiotrichales</taxon>
        <taxon>Piscirickettsiaceae</taxon>
        <taxon>Thiomicrorhabdus</taxon>
    </lineage>
</organism>
<dbReference type="KEGG" id="thig:FE785_10200"/>
<name>A0A4P9K936_9GAMM</name>
<evidence type="ECO:0000256" key="1">
    <source>
        <dbReference type="SAM" id="Phobius"/>
    </source>
</evidence>
<keyword evidence="1" id="KW-1133">Transmembrane helix</keyword>
<keyword evidence="1" id="KW-0472">Membrane</keyword>
<evidence type="ECO:0000313" key="2">
    <source>
        <dbReference type="EMBL" id="QCU90970.1"/>
    </source>
</evidence>